<evidence type="ECO:0000313" key="3">
    <source>
        <dbReference type="Proteomes" id="UP000095564"/>
    </source>
</evidence>
<dbReference type="RefSeq" id="WP_055158975.1">
    <property type="nucleotide sequence ID" value="NZ_CP132968.1"/>
</dbReference>
<protein>
    <submittedName>
        <fullName evidence="2">Rpn family recombination-promoting nuclease/putative transposase</fullName>
    </submittedName>
</protein>
<proteinExistence type="predicted"/>
<evidence type="ECO:0000313" key="2">
    <source>
        <dbReference type="EMBL" id="WMD17107.1"/>
    </source>
</evidence>
<reference evidence="1 3" key="1">
    <citation type="submission" date="2015-09" db="EMBL/GenBank/DDBJ databases">
        <authorList>
            <consortium name="Pathogen Informatics"/>
        </authorList>
    </citation>
    <scope>NUCLEOTIDE SEQUENCE [LARGE SCALE GENOMIC DNA]</scope>
    <source>
        <strain evidence="1 3">2789STDY5834908</strain>
    </source>
</reference>
<reference evidence="2" key="2">
    <citation type="submission" date="2023-08" db="EMBL/GenBank/DDBJ databases">
        <title>Complete Genome Sequences of butyrate producing Anaerostipes hadrus strains BA1 and GIF7 isolated from the terminal ileum of a healthy lean male.</title>
        <authorList>
            <person name="Low A."/>
            <person name="Sheludchenko M."/>
            <person name="Cheng H.E."/>
            <person name="Koh X.Q."/>
            <person name="Lee J."/>
        </authorList>
    </citation>
    <scope>NUCLEOTIDE SEQUENCE</scope>
    <source>
        <strain evidence="2">BA1</strain>
    </source>
</reference>
<dbReference type="AlphaFoldDB" id="A0A174J1Q4"/>
<sequence>MTKVKSKITPDTILKNFWKDNNRFADLFNACFFDGNPELNPDDLTEVDTDISSLLQFHGYAETVKKIVDVVKKSAYGVDFVILGIENQAKIHYAMPLRHMLGDAFSYLKEYNEIAKKYKDEKPHGTPDEFLSKMKKTDRLHSVLTICIYYGETPWDGPRSLIDMLEIPDAFKPLISDYKFNLIELRKSEHLKFHNNDVDKIFNISRFIFDEKYDKITDIFKDENISSELAMVIGCITESQKLINDAVESEEKGGSVNMCKALEKLEERGRQEGRLEGRLQGQIVTKLKLILKKVHKNKSFDQIVDELEEDSDVVQPLYDFVLKHIDLGEDEMVQKYLENIK</sequence>
<evidence type="ECO:0000313" key="1">
    <source>
        <dbReference type="EMBL" id="CUO91757.1"/>
    </source>
</evidence>
<dbReference type="EMBL" id="CP132968">
    <property type="protein sequence ID" value="WMD17107.1"/>
    <property type="molecule type" value="Genomic_DNA"/>
</dbReference>
<gene>
    <name evidence="1" type="ORF">ERS852520_00180</name>
    <name evidence="2" type="ORF">RBI15_03085</name>
</gene>
<dbReference type="EMBL" id="CZAU01000001">
    <property type="protein sequence ID" value="CUO91757.1"/>
    <property type="molecule type" value="Genomic_DNA"/>
</dbReference>
<organism evidence="1 3">
    <name type="scientific">Anaerostipes hadrus</name>
    <dbReference type="NCBI Taxonomy" id="649756"/>
    <lineage>
        <taxon>Bacteria</taxon>
        <taxon>Bacillati</taxon>
        <taxon>Bacillota</taxon>
        <taxon>Clostridia</taxon>
        <taxon>Lachnospirales</taxon>
        <taxon>Lachnospiraceae</taxon>
        <taxon>Anaerostipes</taxon>
    </lineage>
</organism>
<dbReference type="Proteomes" id="UP001243496">
    <property type="component" value="Chromosome"/>
</dbReference>
<dbReference type="Proteomes" id="UP000095564">
    <property type="component" value="Unassembled WGS sequence"/>
</dbReference>
<accession>A0A174J1Q4</accession>
<name>A0A174J1Q4_ANAHA</name>
<dbReference type="GeneID" id="92740356"/>